<name>A0A7J7M8K3_9MAGN</name>
<dbReference type="Gene3D" id="2.30.30.140">
    <property type="match status" value="1"/>
</dbReference>
<keyword evidence="3" id="KW-1185">Reference proteome</keyword>
<dbReference type="CDD" id="cd20401">
    <property type="entry name" value="Tudor_AtPTM-like"/>
    <property type="match status" value="1"/>
</dbReference>
<protein>
    <recommendedName>
        <fullName evidence="1">PTM/DIR17-like Tudor domain-containing protein</fullName>
    </recommendedName>
</protein>
<feature type="domain" description="PTM/DIR17-like Tudor" evidence="1">
    <location>
        <begin position="56"/>
        <end position="103"/>
    </location>
</feature>
<proteinExistence type="predicted"/>
<evidence type="ECO:0000313" key="3">
    <source>
        <dbReference type="Proteomes" id="UP000541444"/>
    </source>
</evidence>
<dbReference type="InterPro" id="IPR047365">
    <property type="entry name" value="Tudor_AtPTM-like"/>
</dbReference>
<accession>A0A7J7M8K3</accession>
<gene>
    <name evidence="2" type="ORF">GIB67_037411</name>
</gene>
<dbReference type="AlphaFoldDB" id="A0A7J7M8K3"/>
<dbReference type="Proteomes" id="UP000541444">
    <property type="component" value="Unassembled WGS sequence"/>
</dbReference>
<evidence type="ECO:0000313" key="2">
    <source>
        <dbReference type="EMBL" id="KAF6151203.1"/>
    </source>
</evidence>
<dbReference type="PANTHER" id="PTHR37384">
    <property type="entry name" value="OS01G0835600 PROTEIN"/>
    <property type="match status" value="1"/>
</dbReference>
<dbReference type="PANTHER" id="PTHR37384:SF1">
    <property type="entry name" value="OS01G0835600 PROTEIN"/>
    <property type="match status" value="1"/>
</dbReference>
<organism evidence="2 3">
    <name type="scientific">Kingdonia uniflora</name>
    <dbReference type="NCBI Taxonomy" id="39325"/>
    <lineage>
        <taxon>Eukaryota</taxon>
        <taxon>Viridiplantae</taxon>
        <taxon>Streptophyta</taxon>
        <taxon>Embryophyta</taxon>
        <taxon>Tracheophyta</taxon>
        <taxon>Spermatophyta</taxon>
        <taxon>Magnoliopsida</taxon>
        <taxon>Ranunculales</taxon>
        <taxon>Circaeasteraceae</taxon>
        <taxon>Kingdonia</taxon>
    </lineage>
</organism>
<evidence type="ECO:0000259" key="1">
    <source>
        <dbReference type="Pfam" id="PF21743"/>
    </source>
</evidence>
<dbReference type="OrthoDB" id="168165at2759"/>
<comment type="caution">
    <text evidence="2">The sequence shown here is derived from an EMBL/GenBank/DDBJ whole genome shotgun (WGS) entry which is preliminary data.</text>
</comment>
<dbReference type="Pfam" id="PF21743">
    <property type="entry name" value="PTM_DIR17_Tudor"/>
    <property type="match status" value="1"/>
</dbReference>
<reference evidence="2 3" key="1">
    <citation type="journal article" date="2020" name="IScience">
        <title>Genome Sequencing of the Endangered Kingdonia uniflora (Circaeasteraceae, Ranunculales) Reveals Potential Mechanisms of Evolutionary Specialization.</title>
        <authorList>
            <person name="Sun Y."/>
            <person name="Deng T."/>
            <person name="Zhang A."/>
            <person name="Moore M.J."/>
            <person name="Landis J.B."/>
            <person name="Lin N."/>
            <person name="Zhang H."/>
            <person name="Zhang X."/>
            <person name="Huang J."/>
            <person name="Zhang X."/>
            <person name="Sun H."/>
            <person name="Wang H."/>
        </authorList>
    </citation>
    <scope>NUCLEOTIDE SEQUENCE [LARGE SCALE GENOMIC DNA]</scope>
    <source>
        <strain evidence="2">TB1705</strain>
        <tissue evidence="2">Leaf</tissue>
    </source>
</reference>
<dbReference type="EMBL" id="JACGCM010001710">
    <property type="protein sequence ID" value="KAF6151203.1"/>
    <property type="molecule type" value="Genomic_DNA"/>
</dbReference>
<sequence>MSCYKPDRLGNVFEIPGEPAIVINGVPYMTSTHNFHTEPDPAISIPQLGFGEWIQGRKVRKLFGEQLYSGQVTNFDKKSCWYKVVYEDGDSEDLEWHELKEILLPLDINVPLKSLALKILKKNERTARKKTINTTPASATKKKIR</sequence>